<evidence type="ECO:0000313" key="5">
    <source>
        <dbReference type="Proteomes" id="UP000440498"/>
    </source>
</evidence>
<evidence type="ECO:0000259" key="3">
    <source>
        <dbReference type="PROSITE" id="PS50109"/>
    </source>
</evidence>
<name>A0A6A7N0L4_9BURK</name>
<evidence type="ECO:0000256" key="2">
    <source>
        <dbReference type="ARBA" id="ARBA00012438"/>
    </source>
</evidence>
<feature type="domain" description="Histidine kinase" evidence="3">
    <location>
        <begin position="538"/>
        <end position="759"/>
    </location>
</feature>
<dbReference type="PANTHER" id="PTHR43065">
    <property type="entry name" value="SENSOR HISTIDINE KINASE"/>
    <property type="match status" value="1"/>
</dbReference>
<evidence type="ECO:0000313" key="4">
    <source>
        <dbReference type="EMBL" id="MQA38515.1"/>
    </source>
</evidence>
<dbReference type="SUPFAM" id="SSF55874">
    <property type="entry name" value="ATPase domain of HSP90 chaperone/DNA topoisomerase II/histidine kinase"/>
    <property type="match status" value="2"/>
</dbReference>
<dbReference type="CDD" id="cd00075">
    <property type="entry name" value="HATPase"/>
    <property type="match status" value="1"/>
</dbReference>
<evidence type="ECO:0000256" key="1">
    <source>
        <dbReference type="ARBA" id="ARBA00000085"/>
    </source>
</evidence>
<dbReference type="Gene3D" id="3.30.565.10">
    <property type="entry name" value="Histidine kinase-like ATPase, C-terminal domain"/>
    <property type="match status" value="2"/>
</dbReference>
<gene>
    <name evidence="4" type="ORF">GEV02_10170</name>
</gene>
<dbReference type="AlphaFoldDB" id="A0A6A7N0L4"/>
<dbReference type="GO" id="GO:0004673">
    <property type="term" value="F:protein histidine kinase activity"/>
    <property type="evidence" value="ECO:0007669"/>
    <property type="project" value="UniProtKB-EC"/>
</dbReference>
<comment type="caution">
    <text evidence="4">The sequence shown here is derived from an EMBL/GenBank/DDBJ whole genome shotgun (WGS) entry which is preliminary data.</text>
</comment>
<dbReference type="InterPro" id="IPR036890">
    <property type="entry name" value="HATPase_C_sf"/>
</dbReference>
<dbReference type="EMBL" id="WHUG01000003">
    <property type="protein sequence ID" value="MQA38515.1"/>
    <property type="molecule type" value="Genomic_DNA"/>
</dbReference>
<dbReference type="PROSITE" id="PS50109">
    <property type="entry name" value="HIS_KIN"/>
    <property type="match status" value="1"/>
</dbReference>
<comment type="catalytic activity">
    <reaction evidence="1">
        <text>ATP + protein L-histidine = ADP + protein N-phospho-L-histidine.</text>
        <dbReference type="EC" id="2.7.13.3"/>
    </reaction>
</comment>
<dbReference type="PRINTS" id="PR00344">
    <property type="entry name" value="BCTRLSENSOR"/>
</dbReference>
<dbReference type="SMART" id="SM00387">
    <property type="entry name" value="HATPase_c"/>
    <property type="match status" value="1"/>
</dbReference>
<dbReference type="Proteomes" id="UP000440498">
    <property type="component" value="Unassembled WGS sequence"/>
</dbReference>
<dbReference type="Pfam" id="PF13589">
    <property type="entry name" value="HATPase_c_3"/>
    <property type="match status" value="1"/>
</dbReference>
<dbReference type="RefSeq" id="WP_152837872.1">
    <property type="nucleotide sequence ID" value="NZ_WHUG01000003.1"/>
</dbReference>
<organism evidence="4 5">
    <name type="scientific">Rugamonas aquatica</name>
    <dbReference type="NCBI Taxonomy" id="2743357"/>
    <lineage>
        <taxon>Bacteria</taxon>
        <taxon>Pseudomonadati</taxon>
        <taxon>Pseudomonadota</taxon>
        <taxon>Betaproteobacteria</taxon>
        <taxon>Burkholderiales</taxon>
        <taxon>Oxalobacteraceae</taxon>
        <taxon>Telluria group</taxon>
        <taxon>Rugamonas</taxon>
    </lineage>
</organism>
<proteinExistence type="predicted"/>
<dbReference type="EC" id="2.7.13.3" evidence="2"/>
<dbReference type="InterPro" id="IPR003594">
    <property type="entry name" value="HATPase_dom"/>
</dbReference>
<reference evidence="4 5" key="1">
    <citation type="submission" date="2019-10" db="EMBL/GenBank/DDBJ databases">
        <title>Two novel species isolated from a subtropical stream in China.</title>
        <authorList>
            <person name="Lu H."/>
        </authorList>
    </citation>
    <scope>NUCLEOTIDE SEQUENCE [LARGE SCALE GENOMIC DNA]</scope>
    <source>
        <strain evidence="4 5">FT29W</strain>
    </source>
</reference>
<dbReference type="InterPro" id="IPR005467">
    <property type="entry name" value="His_kinase_dom"/>
</dbReference>
<accession>A0A6A7N0L4</accession>
<dbReference type="InterPro" id="IPR004358">
    <property type="entry name" value="Sig_transdc_His_kin-like_C"/>
</dbReference>
<keyword evidence="5" id="KW-1185">Reference proteome</keyword>
<protein>
    <recommendedName>
        <fullName evidence="2">histidine kinase</fullName>
        <ecNumber evidence="2">2.7.13.3</ecNumber>
    </recommendedName>
</protein>
<dbReference type="Pfam" id="PF02518">
    <property type="entry name" value="HATPase_c"/>
    <property type="match status" value="1"/>
</dbReference>
<sequence>MQPRKKPKPLTAVFKVESALLEELGERLVSSAEVALTELVKNSYDADATYCQVMVNPTEITIEDDGNGMRLDDFLNLWMVIGTRNKARNGLSQKYQRKVSGSKGIGRFAGRFLGEKMVLETVAKDGNGKRRVTAIFDWRLVEANGDLQTVTVPYKVDDVAPSVKVGTTITITELRTRIEPDAVKEISESLLSLVNPVDGFEKPDFLTSRAAAKNRKLDPGFTPYIGVSKLEGRENLASSPAEKILSGFVAKVRIEISDSGDVDLKVLWNRGEEVVHELQSSLRKLYGVANIGSPVLMDIRYFPQRGGVLTSLGIDGRIARSWLTANCGVKVVDNGFRTKPYGDKDDDWLVQSADKAMSARAEWRSRLMKEFYPLTGLQLSPRDNPMLYLPGINQATGMIHVATGKSAVAAVGAVGSPKKVDLILTPSMDRQGFLNNKAFQIVRDLARFGLELIAFYDHKQVREEERRLEAESLHNAEDDLKAAVRDIETSKSIQPAERKRLTGLLKNASQNYAEVDAYRKKTQDSLEIMSLMGVLAGFMTHEFEKTLYRLTESTNIVRKLTKKHPELLPELQELDVSQKYLETYLDYSRLFTESLARTDHKPFLAKEQIEMVMDTLSPIAVKNKISFDIQVDDDTYAPAIPVAAYSGLLLNLMTNSMKSLIARADKAERVIRIIAINTSNKHRLIVADNGIGIPSRLRDRIWEPLFSASTKTDSPLGTGMGLGLALVKRVTNNLKGKVELMDTPPAGFSTSFSLELPRK</sequence>